<dbReference type="InterPro" id="IPR040570">
    <property type="entry name" value="LAL_C2"/>
</dbReference>
<dbReference type="Gene3D" id="3.30.470.20">
    <property type="entry name" value="ATP-grasp fold, B domain"/>
    <property type="match status" value="1"/>
</dbReference>
<reference evidence="7" key="1">
    <citation type="submission" date="2017-05" db="EMBL/GenBank/DDBJ databases">
        <authorList>
            <person name="Sung H."/>
        </authorList>
    </citation>
    <scope>NUCLEOTIDE SEQUENCE [LARGE SCALE GENOMIC DNA]</scope>
    <source>
        <strain evidence="7">AR23208</strain>
    </source>
</reference>
<dbReference type="RefSeq" id="WP_087455590.1">
    <property type="nucleotide sequence ID" value="NZ_CP021434.1"/>
</dbReference>
<organism evidence="6 7">
    <name type="scientific">Tumebacillus avium</name>
    <dbReference type="NCBI Taxonomy" id="1903704"/>
    <lineage>
        <taxon>Bacteria</taxon>
        <taxon>Bacillati</taxon>
        <taxon>Bacillota</taxon>
        <taxon>Bacilli</taxon>
        <taxon>Bacillales</taxon>
        <taxon>Alicyclobacillaceae</taxon>
        <taxon>Tumebacillus</taxon>
    </lineage>
</organism>
<dbReference type="Proteomes" id="UP000195437">
    <property type="component" value="Chromosome"/>
</dbReference>
<sequence>MKKKLLFVESNTTGTGMLALKKAVSWGLTPIFLCNKPERYLGLEETGSEVIVCDTNSIDELKKTIEANVRVDEICGFATTSEFYLEAVATLATHYGLPGNPPEAMRTARNKSLTRQALAAAGVGQPRFAIVRGQADLEQALATVPVPCVVKPADDSGSNDVMLCNTLAEVEAHTLKILSVTTNMRGQATAGTVLIEEYVDAPEFSVEMFTWEGKTTCIGITEKSLTGFPYFVESRHIFPAKLASDVEEEIRSTVIKALAAVGVKNGATHTELKLTPEGAKIIEINARLAGGMIPELIRLATGVDMLEQQIRCSVDGPKDLVVEYSGHAGIKFIMAPEVGVLSEIRGAEAAQNVAGVQQVIVTGKPGAAVQPPQNAYHRLGSVIVKEGTYEETVTTLETAIEKIEVVLEESVIKN</sequence>
<protein>
    <recommendedName>
        <fullName evidence="5">ATP-grasp domain-containing protein</fullName>
    </recommendedName>
</protein>
<evidence type="ECO:0000313" key="7">
    <source>
        <dbReference type="Proteomes" id="UP000195437"/>
    </source>
</evidence>
<evidence type="ECO:0000256" key="1">
    <source>
        <dbReference type="ARBA" id="ARBA00022598"/>
    </source>
</evidence>
<dbReference type="PROSITE" id="PS50975">
    <property type="entry name" value="ATP_GRASP"/>
    <property type="match status" value="1"/>
</dbReference>
<dbReference type="SUPFAM" id="SSF56059">
    <property type="entry name" value="Glutathione synthetase ATP-binding domain-like"/>
    <property type="match status" value="1"/>
</dbReference>
<dbReference type="InterPro" id="IPR011761">
    <property type="entry name" value="ATP-grasp"/>
</dbReference>
<dbReference type="SMART" id="SM01209">
    <property type="entry name" value="GARS_A"/>
    <property type="match status" value="1"/>
</dbReference>
<feature type="domain" description="ATP-grasp" evidence="5">
    <location>
        <begin position="115"/>
        <end position="314"/>
    </location>
</feature>
<dbReference type="PANTHER" id="PTHR43585:SF2">
    <property type="entry name" value="ATP-GRASP ENZYME FSQD"/>
    <property type="match status" value="1"/>
</dbReference>
<evidence type="ECO:0000259" key="5">
    <source>
        <dbReference type="PROSITE" id="PS50975"/>
    </source>
</evidence>
<keyword evidence="2 4" id="KW-0547">Nucleotide-binding</keyword>
<evidence type="ECO:0000256" key="2">
    <source>
        <dbReference type="ARBA" id="ARBA00022741"/>
    </source>
</evidence>
<proteinExistence type="predicted"/>
<dbReference type="AlphaFoldDB" id="A0A1Y0IL99"/>
<keyword evidence="1" id="KW-0436">Ligase</keyword>
<dbReference type="GO" id="GO:0046872">
    <property type="term" value="F:metal ion binding"/>
    <property type="evidence" value="ECO:0007669"/>
    <property type="project" value="InterPro"/>
</dbReference>
<dbReference type="InterPro" id="IPR052032">
    <property type="entry name" value="ATP-dep_AA_Ligase"/>
</dbReference>
<evidence type="ECO:0000256" key="3">
    <source>
        <dbReference type="ARBA" id="ARBA00022840"/>
    </source>
</evidence>
<accession>A0A1Y0IL99</accession>
<evidence type="ECO:0000313" key="6">
    <source>
        <dbReference type="EMBL" id="ARU60203.1"/>
    </source>
</evidence>
<dbReference type="KEGG" id="tum:CBW65_03370"/>
<dbReference type="PANTHER" id="PTHR43585">
    <property type="entry name" value="FUMIPYRROLE BIOSYNTHESIS PROTEIN C"/>
    <property type="match status" value="1"/>
</dbReference>
<dbReference type="GO" id="GO:0016874">
    <property type="term" value="F:ligase activity"/>
    <property type="evidence" value="ECO:0007669"/>
    <property type="project" value="UniProtKB-KW"/>
</dbReference>
<dbReference type="GO" id="GO:0005524">
    <property type="term" value="F:ATP binding"/>
    <property type="evidence" value="ECO:0007669"/>
    <property type="project" value="UniProtKB-UniRule"/>
</dbReference>
<dbReference type="Pfam" id="PF13535">
    <property type="entry name" value="ATP-grasp_4"/>
    <property type="match status" value="1"/>
</dbReference>
<evidence type="ECO:0000256" key="4">
    <source>
        <dbReference type="PROSITE-ProRule" id="PRU00409"/>
    </source>
</evidence>
<gene>
    <name evidence="6" type="ORF">CBW65_03370</name>
</gene>
<dbReference type="Pfam" id="PF18603">
    <property type="entry name" value="LAL_C2"/>
    <property type="match status" value="1"/>
</dbReference>
<dbReference type="EMBL" id="CP021434">
    <property type="protein sequence ID" value="ARU60203.1"/>
    <property type="molecule type" value="Genomic_DNA"/>
</dbReference>
<name>A0A1Y0IL99_9BACL</name>
<keyword evidence="7" id="KW-1185">Reference proteome</keyword>
<dbReference type="OrthoDB" id="9803907at2"/>
<keyword evidence="3 4" id="KW-0067">ATP-binding</keyword>